<evidence type="ECO:0000313" key="2">
    <source>
        <dbReference type="Proteomes" id="UP000004310"/>
    </source>
</evidence>
<evidence type="ECO:0000313" key="1">
    <source>
        <dbReference type="EMBL" id="EAU39988.1"/>
    </source>
</evidence>
<dbReference type="Proteomes" id="UP000004310">
    <property type="component" value="Unassembled WGS sequence"/>
</dbReference>
<dbReference type="AlphaFoldDB" id="Q0FYK7"/>
<comment type="caution">
    <text evidence="1">The sequence shown here is derived from an EMBL/GenBank/DDBJ whole genome shotgun (WGS) entry which is preliminary data.</text>
</comment>
<accession>Q0FYK7</accession>
<sequence length="31" mass="3400">MSDSIPLHALNTVALKACSIKKQEIGQTVFR</sequence>
<protein>
    <submittedName>
        <fullName evidence="1">Uncharacterized protein</fullName>
    </submittedName>
</protein>
<organism evidence="1 2">
    <name type="scientific">Fulvimarina pelagi HTCC2506</name>
    <dbReference type="NCBI Taxonomy" id="314231"/>
    <lineage>
        <taxon>Bacteria</taxon>
        <taxon>Pseudomonadati</taxon>
        <taxon>Pseudomonadota</taxon>
        <taxon>Alphaproteobacteria</taxon>
        <taxon>Hyphomicrobiales</taxon>
        <taxon>Aurantimonadaceae</taxon>
        <taxon>Fulvimarina</taxon>
    </lineage>
</organism>
<name>Q0FYK7_9HYPH</name>
<keyword evidence="2" id="KW-1185">Reference proteome</keyword>
<dbReference type="HOGENOM" id="CLU_3396667_0_0_5"/>
<gene>
    <name evidence="1" type="ORF">FP2506_02065</name>
</gene>
<reference evidence="1 2" key="1">
    <citation type="journal article" date="2010" name="J. Bacteriol.">
        <title>Genome sequence of Fulvimarina pelagi HTCC2506T, a Mn(II)-oxidizing alphaproteobacterium possessing an aerobic anoxygenic photosynthetic gene cluster and Xanthorhodopsin.</title>
        <authorList>
            <person name="Kang I."/>
            <person name="Oh H.M."/>
            <person name="Lim S.I."/>
            <person name="Ferriera S."/>
            <person name="Giovannoni S.J."/>
            <person name="Cho J.C."/>
        </authorList>
    </citation>
    <scope>NUCLEOTIDE SEQUENCE [LARGE SCALE GENOMIC DNA]</scope>
    <source>
        <strain evidence="1 2">HTCC2506</strain>
    </source>
</reference>
<proteinExistence type="predicted"/>
<dbReference type="EMBL" id="AATP01000010">
    <property type="protein sequence ID" value="EAU39988.1"/>
    <property type="molecule type" value="Genomic_DNA"/>
</dbReference>